<comment type="caution">
    <text evidence="2">The sequence shown here is derived from an EMBL/GenBank/DDBJ whole genome shotgun (WGS) entry which is preliminary data.</text>
</comment>
<organism evidence="2 3">
    <name type="scientific">Loxostege sticticalis</name>
    <name type="common">Beet webworm moth</name>
    <dbReference type="NCBI Taxonomy" id="481309"/>
    <lineage>
        <taxon>Eukaryota</taxon>
        <taxon>Metazoa</taxon>
        <taxon>Ecdysozoa</taxon>
        <taxon>Arthropoda</taxon>
        <taxon>Hexapoda</taxon>
        <taxon>Insecta</taxon>
        <taxon>Pterygota</taxon>
        <taxon>Neoptera</taxon>
        <taxon>Endopterygota</taxon>
        <taxon>Lepidoptera</taxon>
        <taxon>Glossata</taxon>
        <taxon>Ditrysia</taxon>
        <taxon>Pyraloidea</taxon>
        <taxon>Crambidae</taxon>
        <taxon>Pyraustinae</taxon>
        <taxon>Loxostege</taxon>
    </lineage>
</organism>
<name>A0ABR3ICG8_LOXSC</name>
<feature type="chain" id="PRO_5045162899" evidence="1">
    <location>
        <begin position="20"/>
        <end position="200"/>
    </location>
</feature>
<dbReference type="EMBL" id="JBEUOH010000005">
    <property type="protein sequence ID" value="KAL0893967.1"/>
    <property type="molecule type" value="Genomic_DNA"/>
</dbReference>
<accession>A0ABR3ICG8</accession>
<feature type="signal peptide" evidence="1">
    <location>
        <begin position="1"/>
        <end position="19"/>
    </location>
</feature>
<sequence>MFLKICFVLYYVALEFASAASTYDQSQTGNLNVQIDLKDLQIIALTKNTKEEYVDYDYAYDYSEMTIKPQNGTTQKPLNATSSTSADVLKDNTTIATTVFVETTTESIKNITEASVDVAEVTKIPVVTTTTVIGVQQHTKNTTNKFDTTTTTPAPVNATTNCSYVHCESQQQQNKPLTILEMLSQKFKRRENRKNENKKE</sequence>
<reference evidence="2 3" key="1">
    <citation type="submission" date="2024-06" db="EMBL/GenBank/DDBJ databases">
        <title>A chromosome-level genome assembly of beet webworm, Loxostege sticticalis.</title>
        <authorList>
            <person name="Zhang Y."/>
        </authorList>
    </citation>
    <scope>NUCLEOTIDE SEQUENCE [LARGE SCALE GENOMIC DNA]</scope>
    <source>
        <strain evidence="2">AQ026</strain>
        <tissue evidence="2">Whole body</tissue>
    </source>
</reference>
<evidence type="ECO:0000313" key="2">
    <source>
        <dbReference type="EMBL" id="KAL0893967.1"/>
    </source>
</evidence>
<keyword evidence="3" id="KW-1185">Reference proteome</keyword>
<dbReference type="Proteomes" id="UP001549920">
    <property type="component" value="Unassembled WGS sequence"/>
</dbReference>
<protein>
    <submittedName>
        <fullName evidence="2">Uncharacterized protein</fullName>
    </submittedName>
</protein>
<evidence type="ECO:0000313" key="3">
    <source>
        <dbReference type="Proteomes" id="UP001549920"/>
    </source>
</evidence>
<evidence type="ECO:0000256" key="1">
    <source>
        <dbReference type="SAM" id="SignalP"/>
    </source>
</evidence>
<keyword evidence="1" id="KW-0732">Signal</keyword>
<gene>
    <name evidence="2" type="ORF">ABMA27_014043</name>
</gene>
<proteinExistence type="predicted"/>